<feature type="transmembrane region" description="Helical" evidence="1">
    <location>
        <begin position="83"/>
        <end position="106"/>
    </location>
</feature>
<organism evidence="2 3">
    <name type="scientific">Pseudomonas juntendi</name>
    <dbReference type="NCBI Taxonomy" id="2666183"/>
    <lineage>
        <taxon>Bacteria</taxon>
        <taxon>Pseudomonadati</taxon>
        <taxon>Pseudomonadota</taxon>
        <taxon>Gammaproteobacteria</taxon>
        <taxon>Pseudomonadales</taxon>
        <taxon>Pseudomonadaceae</taxon>
        <taxon>Pseudomonas</taxon>
    </lineage>
</organism>
<accession>A0A7W2KHK0</accession>
<keyword evidence="1" id="KW-1133">Transmembrane helix</keyword>
<keyword evidence="1" id="KW-0472">Membrane</keyword>
<proteinExistence type="predicted"/>
<dbReference type="Proteomes" id="UP000545074">
    <property type="component" value="Unassembled WGS sequence"/>
</dbReference>
<evidence type="ECO:0000256" key="1">
    <source>
        <dbReference type="SAM" id="Phobius"/>
    </source>
</evidence>
<protein>
    <submittedName>
        <fullName evidence="2">Uncharacterized protein</fullName>
    </submittedName>
</protein>
<name>A0A7W2KHK0_9PSED</name>
<feature type="transmembrane region" description="Helical" evidence="1">
    <location>
        <begin position="45"/>
        <end position="62"/>
    </location>
</feature>
<evidence type="ECO:0000313" key="2">
    <source>
        <dbReference type="EMBL" id="MBA6098512.1"/>
    </source>
</evidence>
<gene>
    <name evidence="2" type="ORF">H4C80_15430</name>
</gene>
<dbReference type="EMBL" id="JACGCX010000009">
    <property type="protein sequence ID" value="MBA6098512.1"/>
    <property type="molecule type" value="Genomic_DNA"/>
</dbReference>
<evidence type="ECO:0000313" key="3">
    <source>
        <dbReference type="Proteomes" id="UP000545074"/>
    </source>
</evidence>
<comment type="caution">
    <text evidence="2">The sequence shown here is derived from an EMBL/GenBank/DDBJ whole genome shotgun (WGS) entry which is preliminary data.</text>
</comment>
<dbReference type="AlphaFoldDB" id="A0A7W2KHK0"/>
<sequence length="108" mass="11647">MTNSTPYQSAPEGGRLLVRHFFWIVVFFALAVSTISSLINPFAGIAAFCTFFGLLLPAWQLTTKSSVYAGKFKDLSKADKISLFCALAGMVLTALGYYVGLSSLFASC</sequence>
<reference evidence="2 3" key="1">
    <citation type="submission" date="2020-07" db="EMBL/GenBank/DDBJ databases">
        <title>Diversity of carbapenemase encoding genes among Pseudomonas putida group clinical isolates in a tertiary Brazilian hospital.</title>
        <authorList>
            <person name="Alberto-Lei F."/>
            <person name="Nodari C.S."/>
            <person name="Streling A.P."/>
            <person name="Paulino J.T."/>
            <person name="Bessa-Neto F.O."/>
            <person name="Cayo R."/>
            <person name="Gales A.C."/>
        </authorList>
    </citation>
    <scope>NUCLEOTIDE SEQUENCE [LARGE SCALE GENOMIC DNA]</scope>
    <source>
        <strain evidence="2 3">12815</strain>
    </source>
</reference>
<feature type="transmembrane region" description="Helical" evidence="1">
    <location>
        <begin position="21"/>
        <end position="39"/>
    </location>
</feature>
<dbReference type="RefSeq" id="WP_182389745.1">
    <property type="nucleotide sequence ID" value="NZ_JACGCX010000009.1"/>
</dbReference>
<keyword evidence="1" id="KW-0812">Transmembrane</keyword>